<dbReference type="PROSITE" id="PS51462">
    <property type="entry name" value="NUDIX"/>
    <property type="match status" value="1"/>
</dbReference>
<dbReference type="AlphaFoldDB" id="A0A5B8J5M3"/>
<dbReference type="PRINTS" id="PR00502">
    <property type="entry name" value="NUDIXFAMILY"/>
</dbReference>
<evidence type="ECO:0000256" key="2">
    <source>
        <dbReference type="ARBA" id="ARBA00005582"/>
    </source>
</evidence>
<keyword evidence="3 4" id="KW-0378">Hydrolase</keyword>
<sequence>MSSSPHHDPPPVAIAVITRAVDARVLLVRRRIPEGRIVWQFPGGKVEPGETPEETAVRETREEVGLTVTGRTRIGARVHPLTGRHLVYIACTILSGTASVAAPREIIRTVWIPPRLLDTYAPDVHEPVRHYLGLNS</sequence>
<dbReference type="RefSeq" id="WP_146478643.1">
    <property type="nucleotide sequence ID" value="NZ_CP042266.1"/>
</dbReference>
<organism evidence="6 7">
    <name type="scientific">Streptomyces qinzhouensis</name>
    <dbReference type="NCBI Taxonomy" id="2599401"/>
    <lineage>
        <taxon>Bacteria</taxon>
        <taxon>Bacillati</taxon>
        <taxon>Actinomycetota</taxon>
        <taxon>Actinomycetes</taxon>
        <taxon>Kitasatosporales</taxon>
        <taxon>Streptomycetaceae</taxon>
        <taxon>Streptomyces</taxon>
    </lineage>
</organism>
<dbReference type="InterPro" id="IPR020476">
    <property type="entry name" value="Nudix_hydrolase"/>
</dbReference>
<evidence type="ECO:0000256" key="4">
    <source>
        <dbReference type="RuleBase" id="RU003476"/>
    </source>
</evidence>
<evidence type="ECO:0000313" key="6">
    <source>
        <dbReference type="EMBL" id="QDY75331.1"/>
    </source>
</evidence>
<evidence type="ECO:0000313" key="7">
    <source>
        <dbReference type="Proteomes" id="UP000320580"/>
    </source>
</evidence>
<dbReference type="Pfam" id="PF00293">
    <property type="entry name" value="NUDIX"/>
    <property type="match status" value="1"/>
</dbReference>
<comment type="cofactor">
    <cofactor evidence="1">
        <name>Mg(2+)</name>
        <dbReference type="ChEBI" id="CHEBI:18420"/>
    </cofactor>
</comment>
<proteinExistence type="inferred from homology"/>
<dbReference type="KEGG" id="sqz:FQU76_01135"/>
<dbReference type="EMBL" id="CP042266">
    <property type="protein sequence ID" value="QDY75331.1"/>
    <property type="molecule type" value="Genomic_DNA"/>
</dbReference>
<dbReference type="OrthoDB" id="9761969at2"/>
<dbReference type="PANTHER" id="PTHR43046:SF14">
    <property type="entry name" value="MUTT_NUDIX FAMILY PROTEIN"/>
    <property type="match status" value="1"/>
</dbReference>
<evidence type="ECO:0000256" key="3">
    <source>
        <dbReference type="ARBA" id="ARBA00022801"/>
    </source>
</evidence>
<evidence type="ECO:0000256" key="1">
    <source>
        <dbReference type="ARBA" id="ARBA00001946"/>
    </source>
</evidence>
<reference evidence="6 7" key="1">
    <citation type="submission" date="2019-07" db="EMBL/GenBank/DDBJ databases">
        <authorList>
            <person name="Zhu P."/>
        </authorList>
    </citation>
    <scope>NUCLEOTIDE SEQUENCE [LARGE SCALE GENOMIC DNA]</scope>
    <source>
        <strain evidence="6 7">SSL-25</strain>
    </source>
</reference>
<gene>
    <name evidence="6" type="ORF">FQU76_01135</name>
</gene>
<dbReference type="InterPro" id="IPR000086">
    <property type="entry name" value="NUDIX_hydrolase_dom"/>
</dbReference>
<dbReference type="PROSITE" id="PS00893">
    <property type="entry name" value="NUDIX_BOX"/>
    <property type="match status" value="1"/>
</dbReference>
<dbReference type="InterPro" id="IPR020084">
    <property type="entry name" value="NUDIX_hydrolase_CS"/>
</dbReference>
<accession>A0A5B8J5M3</accession>
<dbReference type="SUPFAM" id="SSF55811">
    <property type="entry name" value="Nudix"/>
    <property type="match status" value="1"/>
</dbReference>
<feature type="domain" description="Nudix hydrolase" evidence="5">
    <location>
        <begin position="7"/>
        <end position="136"/>
    </location>
</feature>
<keyword evidence="7" id="KW-1185">Reference proteome</keyword>
<dbReference type="Proteomes" id="UP000320580">
    <property type="component" value="Chromosome"/>
</dbReference>
<dbReference type="GO" id="GO:0016787">
    <property type="term" value="F:hydrolase activity"/>
    <property type="evidence" value="ECO:0007669"/>
    <property type="project" value="UniProtKB-KW"/>
</dbReference>
<dbReference type="InterPro" id="IPR015797">
    <property type="entry name" value="NUDIX_hydrolase-like_dom_sf"/>
</dbReference>
<evidence type="ECO:0000259" key="5">
    <source>
        <dbReference type="PROSITE" id="PS51462"/>
    </source>
</evidence>
<comment type="similarity">
    <text evidence="2 4">Belongs to the Nudix hydrolase family.</text>
</comment>
<name>A0A5B8J5M3_9ACTN</name>
<dbReference type="CDD" id="cd02883">
    <property type="entry name" value="NUDIX_Hydrolase"/>
    <property type="match status" value="1"/>
</dbReference>
<dbReference type="PANTHER" id="PTHR43046">
    <property type="entry name" value="GDP-MANNOSE MANNOSYL HYDROLASE"/>
    <property type="match status" value="1"/>
</dbReference>
<protein>
    <submittedName>
        <fullName evidence="6">NUDIX hydrolase</fullName>
    </submittedName>
</protein>
<dbReference type="Gene3D" id="3.90.79.10">
    <property type="entry name" value="Nucleoside Triphosphate Pyrophosphohydrolase"/>
    <property type="match status" value="1"/>
</dbReference>